<proteinExistence type="predicted"/>
<reference evidence="1 2" key="1">
    <citation type="submission" date="2012-09" db="EMBL/GenBank/DDBJ databases">
        <title>Genome Sequence of alkane-degrading Bacterium Alcanivorax venustensis ISO4.</title>
        <authorList>
            <person name="Lai Q."/>
            <person name="Shao Z."/>
        </authorList>
    </citation>
    <scope>NUCLEOTIDE SEQUENCE [LARGE SCALE GENOMIC DNA]</scope>
    <source>
        <strain evidence="1 2">ISO4</strain>
    </source>
</reference>
<comment type="caution">
    <text evidence="1">The sequence shown here is derived from an EMBL/GenBank/DDBJ whole genome shotgun (WGS) entry which is preliminary data.</text>
</comment>
<gene>
    <name evidence="1" type="ORF">ISO4_00122</name>
</gene>
<organism evidence="1 2">
    <name type="scientific">Alloalcanivorax venustensis ISO4</name>
    <dbReference type="NCBI Taxonomy" id="1177184"/>
    <lineage>
        <taxon>Bacteria</taxon>
        <taxon>Pseudomonadati</taxon>
        <taxon>Pseudomonadota</taxon>
        <taxon>Gammaproteobacteria</taxon>
        <taxon>Oceanospirillales</taxon>
        <taxon>Alcanivoracaceae</taxon>
        <taxon>Alloalcanivorax</taxon>
    </lineage>
</organism>
<keyword evidence="2" id="KW-1185">Reference proteome</keyword>
<evidence type="ECO:0000313" key="1">
    <source>
        <dbReference type="EMBL" id="MBF5051520.1"/>
    </source>
</evidence>
<protein>
    <submittedName>
        <fullName evidence="1">Uncharacterized protein</fullName>
    </submittedName>
</protein>
<accession>A0ABS0ADX8</accession>
<name>A0ABS0ADX8_9GAMM</name>
<sequence length="66" mass="7439">MREGVRADKPLSDNVRSLKMTERRLPVAFLIGEAREIHFMAESPAKARFHGPVLLSVNSGCQLKYL</sequence>
<dbReference type="EMBL" id="ARXR01000001">
    <property type="protein sequence ID" value="MBF5051520.1"/>
    <property type="molecule type" value="Genomic_DNA"/>
</dbReference>
<dbReference type="Proteomes" id="UP000644441">
    <property type="component" value="Unassembled WGS sequence"/>
</dbReference>
<evidence type="ECO:0000313" key="2">
    <source>
        <dbReference type="Proteomes" id="UP000644441"/>
    </source>
</evidence>